<protein>
    <submittedName>
        <fullName evidence="3">Short chain dehydrogenase</fullName>
    </submittedName>
</protein>
<dbReference type="Proteomes" id="UP000178776">
    <property type="component" value="Chromosome"/>
</dbReference>
<comment type="similarity">
    <text evidence="1">Belongs to the short-chain dehydrogenases/reductases (SDR) family.</text>
</comment>
<dbReference type="CDD" id="cd11731">
    <property type="entry name" value="Lin1944_like_SDR_c"/>
    <property type="match status" value="1"/>
</dbReference>
<evidence type="ECO:0000256" key="2">
    <source>
        <dbReference type="ARBA" id="ARBA00023002"/>
    </source>
</evidence>
<dbReference type="Gene3D" id="3.40.50.720">
    <property type="entry name" value="NAD(P)-binding Rossmann-like Domain"/>
    <property type="match status" value="1"/>
</dbReference>
<name>A0A1D9LI88_9NEIS</name>
<dbReference type="EMBL" id="CP017707">
    <property type="protein sequence ID" value="AOZ50980.1"/>
    <property type="molecule type" value="Genomic_DNA"/>
</dbReference>
<reference evidence="3 4" key="1">
    <citation type="submission" date="2016-10" db="EMBL/GenBank/DDBJ databases">
        <title>Chromobacterium muskegensis sp. nov., an insecticidal bacterium isolated from Sphagnum bogs.</title>
        <authorList>
            <person name="Sparks M.E."/>
            <person name="Blackburn M.B."/>
            <person name="Gundersen-Rindal D.E."/>
            <person name="Mitchell A."/>
            <person name="Farrar R."/>
            <person name="Kuhar D."/>
        </authorList>
    </citation>
    <scope>NUCLEOTIDE SEQUENCE [LARGE SCALE GENOMIC DNA]</scope>
    <source>
        <strain evidence="3 4">21-1</strain>
    </source>
</reference>
<keyword evidence="2" id="KW-0560">Oxidoreductase</keyword>
<dbReference type="GeneID" id="68842306"/>
<dbReference type="PANTHER" id="PTHR43477">
    <property type="entry name" value="DIHYDROANTICAPSIN 7-DEHYDROGENASE"/>
    <property type="match status" value="1"/>
</dbReference>
<evidence type="ECO:0000256" key="1">
    <source>
        <dbReference type="ARBA" id="ARBA00006484"/>
    </source>
</evidence>
<dbReference type="RefSeq" id="WP_046168479.1">
    <property type="nucleotide sequence ID" value="NZ_CP017707.1"/>
</dbReference>
<dbReference type="PANTHER" id="PTHR43477:SF1">
    <property type="entry name" value="DIHYDROANTICAPSIN 7-DEHYDROGENASE"/>
    <property type="match status" value="1"/>
</dbReference>
<proteinExistence type="inferred from homology"/>
<dbReference type="Pfam" id="PF13561">
    <property type="entry name" value="adh_short_C2"/>
    <property type="match status" value="1"/>
</dbReference>
<organism evidence="3 4">
    <name type="scientific">Chromobacterium vaccinii</name>
    <dbReference type="NCBI Taxonomy" id="1108595"/>
    <lineage>
        <taxon>Bacteria</taxon>
        <taxon>Pseudomonadati</taxon>
        <taxon>Pseudomonadota</taxon>
        <taxon>Betaproteobacteria</taxon>
        <taxon>Neisseriales</taxon>
        <taxon>Chromobacteriaceae</taxon>
        <taxon>Chromobacterium</taxon>
    </lineage>
</organism>
<dbReference type="KEGG" id="cvc:BKX93_13945"/>
<dbReference type="STRING" id="1108595.BKX93_13945"/>
<gene>
    <name evidence="3" type="ORF">BKX93_13945</name>
</gene>
<dbReference type="AlphaFoldDB" id="A0A1D9LI88"/>
<accession>A0A1D9LI88</accession>
<dbReference type="InterPro" id="IPR051122">
    <property type="entry name" value="SDR_DHRS6-like"/>
</dbReference>
<evidence type="ECO:0000313" key="4">
    <source>
        <dbReference type="Proteomes" id="UP000178776"/>
    </source>
</evidence>
<evidence type="ECO:0000313" key="3">
    <source>
        <dbReference type="EMBL" id="AOZ50980.1"/>
    </source>
</evidence>
<dbReference type="InterPro" id="IPR036291">
    <property type="entry name" value="NAD(P)-bd_dom_sf"/>
</dbReference>
<sequence length="205" mass="21838">MKILLIGASGNIGRAIAAELSGRHEIIAAGRDHGDVRVDIEDEQSIAAMYQQLPRLDAVAVATGGRNGHVGPLAEMNAERYRVGLDSKLMGQVNVVLRGLDKLADGGSFTLVGGAWQPQAIVPLLSNVYMANAALEGFVNAAAVELPRRLRINLVSPLLLAESEAEYGPLFRGVPLVEARQVARAYSLSIEGAQTGQTYRLGRLD</sequence>
<dbReference type="NCBIfam" id="NF005754">
    <property type="entry name" value="PRK07578.1"/>
    <property type="match status" value="1"/>
</dbReference>
<dbReference type="InterPro" id="IPR002347">
    <property type="entry name" value="SDR_fam"/>
</dbReference>
<dbReference type="SUPFAM" id="SSF51735">
    <property type="entry name" value="NAD(P)-binding Rossmann-fold domains"/>
    <property type="match status" value="1"/>
</dbReference>
<dbReference type="GO" id="GO:0016491">
    <property type="term" value="F:oxidoreductase activity"/>
    <property type="evidence" value="ECO:0007669"/>
    <property type="project" value="UniProtKB-KW"/>
</dbReference>